<dbReference type="Proteomes" id="UP000278327">
    <property type="component" value="Unassembled WGS sequence"/>
</dbReference>
<dbReference type="SMART" id="SM00382">
    <property type="entry name" value="AAA"/>
    <property type="match status" value="1"/>
</dbReference>
<feature type="binding site" evidence="6">
    <location>
        <begin position="165"/>
        <end position="172"/>
    </location>
    <ligand>
        <name>ATP</name>
        <dbReference type="ChEBI" id="CHEBI:30616"/>
    </ligand>
</feature>
<comment type="similarity">
    <text evidence="6 7">Belongs to the ClpX chaperone family.</text>
</comment>
<keyword evidence="9" id="KW-0378">Hydrolase</keyword>
<proteinExistence type="inferred from homology"/>
<comment type="subunit">
    <text evidence="6">Component of the ClpX-ClpP complex. Forms a hexameric ring that, in the presence of ATP, binds to fourteen ClpP subunits assembled into a disk-like structure with a central cavity, resembling the structure of eukaryotic proteasomes.</text>
</comment>
<dbReference type="PROSITE" id="PS51902">
    <property type="entry name" value="CLPX_ZB"/>
    <property type="match status" value="1"/>
</dbReference>
<dbReference type="EMBL" id="QICA01000019">
    <property type="protein sequence ID" value="RNL36799.1"/>
    <property type="molecule type" value="Genomic_DNA"/>
</dbReference>
<dbReference type="InterPro" id="IPR046425">
    <property type="entry name" value="ClpX_bact"/>
</dbReference>
<dbReference type="Gene3D" id="3.40.50.300">
    <property type="entry name" value="P-loop containing nucleotide triphosphate hydrolases"/>
    <property type="match status" value="1"/>
</dbReference>
<dbReference type="Gene3D" id="6.20.220.10">
    <property type="entry name" value="ClpX chaperone, C4-type zinc finger domain"/>
    <property type="match status" value="1"/>
</dbReference>
<feature type="binding site" evidence="6 7">
    <location>
        <position position="40"/>
    </location>
    <ligand>
        <name>Zn(2+)</name>
        <dbReference type="ChEBI" id="CHEBI:29105"/>
    </ligand>
</feature>
<dbReference type="Pfam" id="PF06689">
    <property type="entry name" value="zf-C4_ClpX"/>
    <property type="match status" value="1"/>
</dbReference>
<accession>A0A3N0AQG4</accession>
<evidence type="ECO:0000256" key="3">
    <source>
        <dbReference type="ARBA" id="ARBA00022833"/>
    </source>
</evidence>
<dbReference type="InterPro" id="IPR038366">
    <property type="entry name" value="Znf_CppX_C4_sf"/>
</dbReference>
<dbReference type="RefSeq" id="WP_016308939.1">
    <property type="nucleotide sequence ID" value="NZ_JAMTCE010000019.1"/>
</dbReference>
<keyword evidence="4 6" id="KW-0067">ATP-binding</keyword>
<protein>
    <recommendedName>
        <fullName evidence="6">ATP-dependent Clp protease ATP-binding subunit ClpX</fullName>
    </recommendedName>
</protein>
<comment type="function">
    <text evidence="6">ATP-dependent specificity component of the Clp protease. It directs the protease to specific substrates. Can perform chaperone functions in the absence of ClpP.</text>
</comment>
<evidence type="ECO:0000256" key="4">
    <source>
        <dbReference type="ARBA" id="ARBA00022840"/>
    </source>
</evidence>
<dbReference type="InterPro" id="IPR019489">
    <property type="entry name" value="Clp_ATPase_C"/>
</dbReference>
<dbReference type="GO" id="GO:0009376">
    <property type="term" value="C:HslUV protease complex"/>
    <property type="evidence" value="ECO:0007669"/>
    <property type="project" value="TreeGrafter"/>
</dbReference>
<dbReference type="GO" id="GO:0005524">
    <property type="term" value="F:ATP binding"/>
    <property type="evidence" value="ECO:0007669"/>
    <property type="project" value="UniProtKB-UniRule"/>
</dbReference>
<name>A0A3N0AQG4_9ACTN</name>
<dbReference type="SMART" id="SM01086">
    <property type="entry name" value="ClpB_D2-small"/>
    <property type="match status" value="1"/>
</dbReference>
<evidence type="ECO:0000256" key="5">
    <source>
        <dbReference type="ARBA" id="ARBA00023186"/>
    </source>
</evidence>
<dbReference type="SUPFAM" id="SSF52540">
    <property type="entry name" value="P-loop containing nucleoside triphosphate hydrolases"/>
    <property type="match status" value="1"/>
</dbReference>
<keyword evidence="1 6" id="KW-0479">Metal-binding</keyword>
<dbReference type="SUPFAM" id="SSF57716">
    <property type="entry name" value="Glucocorticoid receptor-like (DNA-binding domain)"/>
    <property type="match status" value="1"/>
</dbReference>
<keyword evidence="2 6" id="KW-0547">Nucleotide-binding</keyword>
<evidence type="ECO:0000313" key="10">
    <source>
        <dbReference type="Proteomes" id="UP000278327"/>
    </source>
</evidence>
<dbReference type="Pfam" id="PF07724">
    <property type="entry name" value="AAA_2"/>
    <property type="match status" value="1"/>
</dbReference>
<dbReference type="GO" id="GO:0016887">
    <property type="term" value="F:ATP hydrolysis activity"/>
    <property type="evidence" value="ECO:0007669"/>
    <property type="project" value="InterPro"/>
</dbReference>
<keyword evidence="9" id="KW-0645">Protease</keyword>
<dbReference type="InterPro" id="IPR003959">
    <property type="entry name" value="ATPase_AAA_core"/>
</dbReference>
<dbReference type="InterPro" id="IPR003593">
    <property type="entry name" value="AAA+_ATPase"/>
</dbReference>
<evidence type="ECO:0000256" key="2">
    <source>
        <dbReference type="ARBA" id="ARBA00022741"/>
    </source>
</evidence>
<dbReference type="GO" id="GO:0051082">
    <property type="term" value="F:unfolded protein binding"/>
    <property type="evidence" value="ECO:0007669"/>
    <property type="project" value="UniProtKB-UniRule"/>
</dbReference>
<dbReference type="GO" id="GO:0008270">
    <property type="term" value="F:zinc ion binding"/>
    <property type="evidence" value="ECO:0007669"/>
    <property type="project" value="UniProtKB-UniRule"/>
</dbReference>
<dbReference type="Gene3D" id="1.10.8.60">
    <property type="match status" value="1"/>
</dbReference>
<feature type="binding site" evidence="6 7">
    <location>
        <position position="17"/>
    </location>
    <ligand>
        <name>Zn(2+)</name>
        <dbReference type="ChEBI" id="CHEBI:29105"/>
    </ligand>
</feature>
<dbReference type="GO" id="GO:0140662">
    <property type="term" value="F:ATP-dependent protein folding chaperone"/>
    <property type="evidence" value="ECO:0007669"/>
    <property type="project" value="InterPro"/>
</dbReference>
<evidence type="ECO:0000313" key="9">
    <source>
        <dbReference type="EMBL" id="RNL36799.1"/>
    </source>
</evidence>
<dbReference type="GeneID" id="82190301"/>
<dbReference type="SMART" id="SM00994">
    <property type="entry name" value="zf-C4_ClpX"/>
    <property type="match status" value="1"/>
</dbReference>
<comment type="caution">
    <text evidence="9">The sequence shown here is derived from an EMBL/GenBank/DDBJ whole genome shotgun (WGS) entry which is preliminary data.</text>
</comment>
<dbReference type="CDD" id="cd19497">
    <property type="entry name" value="RecA-like_ClpX"/>
    <property type="match status" value="1"/>
</dbReference>
<dbReference type="PANTHER" id="PTHR48102:SF7">
    <property type="entry name" value="ATP-DEPENDENT CLP PROTEASE ATP-BINDING SUBUNIT CLPX-LIKE, MITOCHONDRIAL"/>
    <property type="match status" value="1"/>
</dbReference>
<dbReference type="InterPro" id="IPR027417">
    <property type="entry name" value="P-loop_NTPase"/>
</dbReference>
<dbReference type="HAMAP" id="MF_00175">
    <property type="entry name" value="ClpX"/>
    <property type="match status" value="1"/>
</dbReference>
<feature type="binding site" evidence="6 7">
    <location>
        <position position="20"/>
    </location>
    <ligand>
        <name>Zn(2+)</name>
        <dbReference type="ChEBI" id="CHEBI:29105"/>
    </ligand>
</feature>
<gene>
    <name evidence="6" type="primary">clpX</name>
    <name evidence="9" type="ORF">DMP10_10180</name>
</gene>
<keyword evidence="5 6" id="KW-0143">Chaperone</keyword>
<dbReference type="GO" id="GO:0051603">
    <property type="term" value="P:proteolysis involved in protein catabolic process"/>
    <property type="evidence" value="ECO:0007669"/>
    <property type="project" value="TreeGrafter"/>
</dbReference>
<dbReference type="InterPro" id="IPR059188">
    <property type="entry name" value="Znf_CLPX-like"/>
</dbReference>
<dbReference type="InterPro" id="IPR050052">
    <property type="entry name" value="ATP-dep_Clp_protease_ClpX"/>
</dbReference>
<evidence type="ECO:0000256" key="1">
    <source>
        <dbReference type="ARBA" id="ARBA00022723"/>
    </source>
</evidence>
<organism evidence="9 10">
    <name type="scientific">Adlercreutzia equolifaciens subsp. celatus DSM 18785</name>
    <dbReference type="NCBI Taxonomy" id="1121021"/>
    <lineage>
        <taxon>Bacteria</taxon>
        <taxon>Bacillati</taxon>
        <taxon>Actinomycetota</taxon>
        <taxon>Coriobacteriia</taxon>
        <taxon>Eggerthellales</taxon>
        <taxon>Eggerthellaceae</taxon>
        <taxon>Adlercreutzia</taxon>
    </lineage>
</organism>
<dbReference type="InterPro" id="IPR004487">
    <property type="entry name" value="Clp_protease_ATP-bd_su_ClpX"/>
</dbReference>
<dbReference type="FunFam" id="1.10.8.60:FF:000002">
    <property type="entry name" value="ATP-dependent Clp protease ATP-binding subunit ClpX"/>
    <property type="match status" value="1"/>
</dbReference>
<sequence>MNNHHHPYDPHRGDYTCAFCGKTGDLVNAMISGPNGIYICDECISVCADAMMRDMGYTMAQEFEPVDDGRFGGGWGRWGNPPEAEMIREESPVAGDGPSPAEVLGDLPTPHELYARLSEHVVGQEEAKRALSVAVYNHYKRISMGEAAAEGDVELAKSNIMLIGPTGSGKTLLAQTLARTLQVPFAIADATTLTEAGYVGEDVENILLKLITAADFEVPRAEIGIIYIDEIDKIARKAENLSITRDVSGEGVQQALLKIVEGCEASVPPQGGRKHPQQELIPIDTTNILFILGGAFVGLADIVASRVGTTSLGFASELAASKKESEAELLRQVLPEDLNKYGMIPEFVGRIPVITSLSELSEEDLVRILVEPKNALVKQYTRMFEFEDCRLAFDKAALTAIAHEAVEHGTGARGLRSICERVLMDVMYDLPEFDGASQVTVRASDITGETKPVIKPRANIEEALHAS</sequence>
<feature type="domain" description="ClpX-type ZB" evidence="8">
    <location>
        <begin position="1"/>
        <end position="59"/>
    </location>
</feature>
<keyword evidence="10" id="KW-1185">Reference proteome</keyword>
<dbReference type="PANTHER" id="PTHR48102">
    <property type="entry name" value="ATP-DEPENDENT CLP PROTEASE ATP-BINDING SUBUNIT CLPX-LIKE, MITOCHONDRIAL-RELATED"/>
    <property type="match status" value="1"/>
</dbReference>
<dbReference type="NCBIfam" id="TIGR00382">
    <property type="entry name" value="clpX"/>
    <property type="match status" value="1"/>
</dbReference>
<feature type="binding site" evidence="6 7">
    <location>
        <position position="43"/>
    </location>
    <ligand>
        <name>Zn(2+)</name>
        <dbReference type="ChEBI" id="CHEBI:29105"/>
    </ligand>
</feature>
<reference evidence="9 10" key="1">
    <citation type="journal article" date="2019" name="Microbiol. Resour. Announc.">
        <title>Draft Genome Sequences of Type Strains of Gordonibacter faecihominis, Paraeggerthella hongkongensis, Parvibacter caecicola,Slackia equolifaciens, Slackia faecicanis, and Slackia isoflavoniconvertens.</title>
        <authorList>
            <person name="Danylec N."/>
            <person name="Stoll D.A."/>
            <person name="Dotsch A."/>
            <person name="Huch M."/>
        </authorList>
    </citation>
    <scope>NUCLEOTIDE SEQUENCE [LARGE SCALE GENOMIC DNA]</scope>
    <source>
        <strain evidence="9 10">DSM 18785</strain>
    </source>
</reference>
<dbReference type="InterPro" id="IPR010603">
    <property type="entry name" value="Znf_CppX_C4"/>
</dbReference>
<dbReference type="Pfam" id="PF10431">
    <property type="entry name" value="ClpB_D2-small"/>
    <property type="match status" value="1"/>
</dbReference>
<evidence type="ECO:0000259" key="8">
    <source>
        <dbReference type="PROSITE" id="PS51902"/>
    </source>
</evidence>
<evidence type="ECO:0000256" key="6">
    <source>
        <dbReference type="HAMAP-Rule" id="MF_00175"/>
    </source>
</evidence>
<keyword evidence="3 6" id="KW-0862">Zinc</keyword>
<evidence type="ECO:0000256" key="7">
    <source>
        <dbReference type="PROSITE-ProRule" id="PRU01250"/>
    </source>
</evidence>
<dbReference type="GO" id="GO:0008233">
    <property type="term" value="F:peptidase activity"/>
    <property type="evidence" value="ECO:0007669"/>
    <property type="project" value="UniProtKB-KW"/>
</dbReference>
<dbReference type="NCBIfam" id="NF003745">
    <property type="entry name" value="PRK05342.1"/>
    <property type="match status" value="1"/>
</dbReference>
<dbReference type="GO" id="GO:0051301">
    <property type="term" value="P:cell division"/>
    <property type="evidence" value="ECO:0007669"/>
    <property type="project" value="TreeGrafter"/>
</dbReference>
<dbReference type="AlphaFoldDB" id="A0A3N0AQG4"/>
<dbReference type="GO" id="GO:0046983">
    <property type="term" value="F:protein dimerization activity"/>
    <property type="evidence" value="ECO:0007669"/>
    <property type="project" value="UniProtKB-UniRule"/>
</dbReference>
<dbReference type="FunFam" id="3.40.50.300:FF:000005">
    <property type="entry name" value="ATP-dependent Clp protease ATP-binding subunit ClpX"/>
    <property type="match status" value="1"/>
</dbReference>